<dbReference type="Proteomes" id="UP001234178">
    <property type="component" value="Unassembled WGS sequence"/>
</dbReference>
<organism evidence="1 2">
    <name type="scientific">Daphnia magna</name>
    <dbReference type="NCBI Taxonomy" id="35525"/>
    <lineage>
        <taxon>Eukaryota</taxon>
        <taxon>Metazoa</taxon>
        <taxon>Ecdysozoa</taxon>
        <taxon>Arthropoda</taxon>
        <taxon>Crustacea</taxon>
        <taxon>Branchiopoda</taxon>
        <taxon>Diplostraca</taxon>
        <taxon>Cladocera</taxon>
        <taxon>Anomopoda</taxon>
        <taxon>Daphniidae</taxon>
        <taxon>Daphnia</taxon>
    </lineage>
</organism>
<protein>
    <submittedName>
        <fullName evidence="1">Uncharacterized protein</fullName>
    </submittedName>
</protein>
<evidence type="ECO:0000313" key="1">
    <source>
        <dbReference type="EMBL" id="KAK4028941.1"/>
    </source>
</evidence>
<reference evidence="1 2" key="1">
    <citation type="journal article" date="2023" name="Nucleic Acids Res.">
        <title>The hologenome of Daphnia magna reveals possible DNA methylation and microbiome-mediated evolution of the host genome.</title>
        <authorList>
            <person name="Chaturvedi A."/>
            <person name="Li X."/>
            <person name="Dhandapani V."/>
            <person name="Marshall H."/>
            <person name="Kissane S."/>
            <person name="Cuenca-Cambronero M."/>
            <person name="Asole G."/>
            <person name="Calvet F."/>
            <person name="Ruiz-Romero M."/>
            <person name="Marangio P."/>
            <person name="Guigo R."/>
            <person name="Rago D."/>
            <person name="Mirbahai L."/>
            <person name="Eastwood N."/>
            <person name="Colbourne J.K."/>
            <person name="Zhou J."/>
            <person name="Mallon E."/>
            <person name="Orsini L."/>
        </authorList>
    </citation>
    <scope>NUCLEOTIDE SEQUENCE [LARGE SCALE GENOMIC DNA]</scope>
    <source>
        <strain evidence="1">LRV0_1</strain>
    </source>
</reference>
<sequence length="71" mass="8244">MAVERLQTKDAIYTNPGDRITWRVESSVMPTRRTIRDALFSFEILAPSDALNMRFDTNMMMAFPPMESTDR</sequence>
<dbReference type="EMBL" id="JAOYFB010000039">
    <property type="protein sequence ID" value="KAK4028941.1"/>
    <property type="molecule type" value="Genomic_DNA"/>
</dbReference>
<name>A0ABR0AUY9_9CRUS</name>
<proteinExistence type="predicted"/>
<keyword evidence="2" id="KW-1185">Reference proteome</keyword>
<gene>
    <name evidence="1" type="ORF">OUZ56_021959</name>
</gene>
<accession>A0ABR0AUY9</accession>
<comment type="caution">
    <text evidence="1">The sequence shown here is derived from an EMBL/GenBank/DDBJ whole genome shotgun (WGS) entry which is preliminary data.</text>
</comment>
<evidence type="ECO:0000313" key="2">
    <source>
        <dbReference type="Proteomes" id="UP001234178"/>
    </source>
</evidence>